<organism evidence="4 5">
    <name type="scientific">Cupriavidus basilensis</name>
    <dbReference type="NCBI Taxonomy" id="68895"/>
    <lineage>
        <taxon>Bacteria</taxon>
        <taxon>Pseudomonadati</taxon>
        <taxon>Pseudomonadota</taxon>
        <taxon>Betaproteobacteria</taxon>
        <taxon>Burkholderiales</taxon>
        <taxon>Burkholderiaceae</taxon>
        <taxon>Cupriavidus</taxon>
    </lineage>
</organism>
<feature type="chain" id="PRO_5002173962" description="DUF1254 domain-containing protein" evidence="1">
    <location>
        <begin position="23"/>
        <end position="474"/>
    </location>
</feature>
<evidence type="ECO:0000313" key="5">
    <source>
        <dbReference type="Proteomes" id="UP000031843"/>
    </source>
</evidence>
<dbReference type="Proteomes" id="UP000031843">
    <property type="component" value="Chromosome secondary"/>
</dbReference>
<dbReference type="Pfam" id="PF06863">
    <property type="entry name" value="DUF1254"/>
    <property type="match status" value="1"/>
</dbReference>
<dbReference type="STRING" id="68895.RR42_s2062"/>
<gene>
    <name evidence="4" type="ORF">RR42_s2062</name>
</gene>
<dbReference type="InterPro" id="IPR037050">
    <property type="entry name" value="DUF1254_sf"/>
</dbReference>
<name>A0A0C4YM64_9BURK</name>
<feature type="signal peptide" evidence="1">
    <location>
        <begin position="1"/>
        <end position="22"/>
    </location>
</feature>
<dbReference type="InterPro" id="IPR010621">
    <property type="entry name" value="DUF1214"/>
</dbReference>
<dbReference type="Gene3D" id="2.60.40.1610">
    <property type="entry name" value="Domain of unknown function DUF1254"/>
    <property type="match status" value="1"/>
</dbReference>
<proteinExistence type="predicted"/>
<evidence type="ECO:0000259" key="2">
    <source>
        <dbReference type="Pfam" id="PF06742"/>
    </source>
</evidence>
<protein>
    <recommendedName>
        <fullName evidence="6">DUF1254 domain-containing protein</fullName>
    </recommendedName>
</protein>
<reference evidence="4 5" key="1">
    <citation type="journal article" date="2015" name="Genome Announc.">
        <title>Complete Genome Sequence of Cupriavidus basilensis 4G11, Isolated from the Oak Ridge Field Research Center Site.</title>
        <authorList>
            <person name="Ray J."/>
            <person name="Waters R.J."/>
            <person name="Skerker J.M."/>
            <person name="Kuehl J.V."/>
            <person name="Price M.N."/>
            <person name="Huang J."/>
            <person name="Chakraborty R."/>
            <person name="Arkin A.P."/>
            <person name="Deutschbauer A."/>
        </authorList>
    </citation>
    <scope>NUCLEOTIDE SEQUENCE [LARGE SCALE GENOMIC DNA]</scope>
    <source>
        <strain evidence="4">4G11</strain>
    </source>
</reference>
<dbReference type="PROSITE" id="PS51257">
    <property type="entry name" value="PROKAR_LIPOPROTEIN"/>
    <property type="match status" value="1"/>
</dbReference>
<evidence type="ECO:0000313" key="4">
    <source>
        <dbReference type="EMBL" id="AJG23650.1"/>
    </source>
</evidence>
<evidence type="ECO:0000259" key="3">
    <source>
        <dbReference type="Pfam" id="PF06863"/>
    </source>
</evidence>
<dbReference type="InterPro" id="IPR010679">
    <property type="entry name" value="DUF1254"/>
</dbReference>
<dbReference type="RefSeq" id="WP_043355574.1">
    <property type="nucleotide sequence ID" value="NZ_CP010537.1"/>
</dbReference>
<dbReference type="OrthoDB" id="104565at2"/>
<feature type="domain" description="DUF1254" evidence="3">
    <location>
        <begin position="73"/>
        <end position="202"/>
    </location>
</feature>
<dbReference type="SUPFAM" id="SSF160935">
    <property type="entry name" value="VPA0735-like"/>
    <property type="match status" value="1"/>
</dbReference>
<dbReference type="PANTHER" id="PTHR36509:SF2">
    <property type="entry name" value="BLL3101 PROTEIN"/>
    <property type="match status" value="1"/>
</dbReference>
<dbReference type="EMBL" id="CP010537">
    <property type="protein sequence ID" value="AJG23650.1"/>
    <property type="molecule type" value="Genomic_DNA"/>
</dbReference>
<keyword evidence="1" id="KW-0732">Signal</keyword>
<dbReference type="Gene3D" id="2.60.120.600">
    <property type="entry name" value="Domain of unknown function DUF1214, C-terminal domain"/>
    <property type="match status" value="1"/>
</dbReference>
<feature type="domain" description="DUF1214" evidence="2">
    <location>
        <begin position="351"/>
        <end position="458"/>
    </location>
</feature>
<sequence length="474" mass="51333">MIISLRRIASALALGLLLSACAAGPQTFAVPQPASPPSDAAIKALSAQIFVYAYPLVLMDVTREVMSARVPANTFSHKRSFPDATFTDVVSPNADTLYSMAWLDLSEGPVILSLPDTHGRYYLMPLMDAWTNVFASPGKRTAGTKKAVYAVTGPMWNGMLPPGVTEIRSPTEMVWLIGRTQTNGKQDYAAVHRLQDQYRLAPLSALQRGGKARPRPAEAMLPEAVPVDVETPPVEQVAAMDAQAFFTRFAELLPANPPAAADAAMVESIKKFGIVPGKPFSVTALEPSTARAVQEGATTALAGIVAMAKRGGGEGDGKWAVHRDLGNYGTAYGKRALVAWVGLGANLPADALYPSTRVDAAGKPLNGANRYVLHFNKGQMPPSTAFWSLTLYNDKQAFVANPLNRYAIGDRDRLRFNRDGSLDIYIQNARPAGKRVANWLPAPPDGFNLMMRVYWPRQVMLDGTWRAPPVMRVE</sequence>
<keyword evidence="5" id="KW-1185">Reference proteome</keyword>
<evidence type="ECO:0000256" key="1">
    <source>
        <dbReference type="SAM" id="SignalP"/>
    </source>
</evidence>
<dbReference type="KEGG" id="cbw:RR42_s2062"/>
<dbReference type="PANTHER" id="PTHR36509">
    <property type="entry name" value="BLL3101 PROTEIN"/>
    <property type="match status" value="1"/>
</dbReference>
<dbReference type="AlphaFoldDB" id="A0A0C4YM64"/>
<dbReference type="Pfam" id="PF06742">
    <property type="entry name" value="DUF1214"/>
    <property type="match status" value="1"/>
</dbReference>
<evidence type="ECO:0008006" key="6">
    <source>
        <dbReference type="Google" id="ProtNLM"/>
    </source>
</evidence>
<dbReference type="Gene3D" id="1.10.3360.10">
    <property type="entry name" value="VPA0735-like domain"/>
    <property type="match status" value="1"/>
</dbReference>
<dbReference type="InterPro" id="IPR037049">
    <property type="entry name" value="DUF1214_C_sf"/>
</dbReference>
<accession>A0A0C4YM64</accession>